<evidence type="ECO:0008006" key="4">
    <source>
        <dbReference type="Google" id="ProtNLM"/>
    </source>
</evidence>
<accession>A0A565BJ71</accession>
<dbReference type="AlphaFoldDB" id="A0A565BJ71"/>
<evidence type="ECO:0000313" key="2">
    <source>
        <dbReference type="EMBL" id="VVB01692.1"/>
    </source>
</evidence>
<dbReference type="EMBL" id="CABITT030000004">
    <property type="protein sequence ID" value="VVB01692.1"/>
    <property type="molecule type" value="Genomic_DNA"/>
</dbReference>
<evidence type="ECO:0000256" key="1">
    <source>
        <dbReference type="SAM" id="MobiDB-lite"/>
    </source>
</evidence>
<protein>
    <recommendedName>
        <fullName evidence="4">RNase H type-1 domain-containing protein</fullName>
    </recommendedName>
</protein>
<name>A0A565BJ71_9BRAS</name>
<proteinExistence type="predicted"/>
<reference evidence="2" key="1">
    <citation type="submission" date="2019-07" db="EMBL/GenBank/DDBJ databases">
        <authorList>
            <person name="Dittberner H."/>
        </authorList>
    </citation>
    <scope>NUCLEOTIDE SEQUENCE [LARGE SCALE GENOMIC DNA]</scope>
</reference>
<dbReference type="Proteomes" id="UP000489600">
    <property type="component" value="Unassembled WGS sequence"/>
</dbReference>
<evidence type="ECO:0000313" key="3">
    <source>
        <dbReference type="Proteomes" id="UP000489600"/>
    </source>
</evidence>
<comment type="caution">
    <text evidence="2">The sequence shown here is derived from an EMBL/GenBank/DDBJ whole genome shotgun (WGS) entry which is preliminary data.</text>
</comment>
<dbReference type="OrthoDB" id="1112926at2759"/>
<keyword evidence="3" id="KW-1185">Reference proteome</keyword>
<gene>
    <name evidence="2" type="ORF">ANE_LOCUS12136</name>
</gene>
<sequence>MEIITKAITAAKEWQYAQTLSHNPQASEDQTHSPQTPPQSVTCYVDAAWQANSRCCGLGILFHLDGIKAEHSANRTRLLGSGR</sequence>
<feature type="region of interest" description="Disordered" evidence="1">
    <location>
        <begin position="19"/>
        <end position="39"/>
    </location>
</feature>
<organism evidence="2 3">
    <name type="scientific">Arabis nemorensis</name>
    <dbReference type="NCBI Taxonomy" id="586526"/>
    <lineage>
        <taxon>Eukaryota</taxon>
        <taxon>Viridiplantae</taxon>
        <taxon>Streptophyta</taxon>
        <taxon>Embryophyta</taxon>
        <taxon>Tracheophyta</taxon>
        <taxon>Spermatophyta</taxon>
        <taxon>Magnoliopsida</taxon>
        <taxon>eudicotyledons</taxon>
        <taxon>Gunneridae</taxon>
        <taxon>Pentapetalae</taxon>
        <taxon>rosids</taxon>
        <taxon>malvids</taxon>
        <taxon>Brassicales</taxon>
        <taxon>Brassicaceae</taxon>
        <taxon>Arabideae</taxon>
        <taxon>Arabis</taxon>
    </lineage>
</organism>